<sequence length="91" mass="10284">MSKLGALSTRWLGQIDHPLDAVNAKRWRSETNSLHFNVQIGKMTPTLFDAHKILSLVVDDKPVTSYPITDYREHIQNQLGQVLSEANLKAN</sequence>
<dbReference type="Proteomes" id="UP000017836">
    <property type="component" value="Unassembled WGS sequence"/>
</dbReference>
<proteinExistence type="predicted"/>
<name>W1NU75_AMBTC</name>
<dbReference type="EMBL" id="KI395256">
    <property type="protein sequence ID" value="ERM98820.1"/>
    <property type="molecule type" value="Genomic_DNA"/>
</dbReference>
<organism evidence="1 2">
    <name type="scientific">Amborella trichopoda</name>
    <dbReference type="NCBI Taxonomy" id="13333"/>
    <lineage>
        <taxon>Eukaryota</taxon>
        <taxon>Viridiplantae</taxon>
        <taxon>Streptophyta</taxon>
        <taxon>Embryophyta</taxon>
        <taxon>Tracheophyta</taxon>
        <taxon>Spermatophyta</taxon>
        <taxon>Magnoliopsida</taxon>
        <taxon>Amborellales</taxon>
        <taxon>Amborellaceae</taxon>
        <taxon>Amborella</taxon>
    </lineage>
</organism>
<protein>
    <submittedName>
        <fullName evidence="1">Uncharacterized protein</fullName>
    </submittedName>
</protein>
<keyword evidence="2" id="KW-1185">Reference proteome</keyword>
<evidence type="ECO:0000313" key="1">
    <source>
        <dbReference type="EMBL" id="ERM98820.1"/>
    </source>
</evidence>
<gene>
    <name evidence="1" type="ORF">AMTR_s00093p00112850</name>
</gene>
<accession>W1NU75</accession>
<dbReference type="Gramene" id="ERM98820">
    <property type="protein sequence ID" value="ERM98820"/>
    <property type="gene ID" value="AMTR_s00093p00112850"/>
</dbReference>
<reference evidence="2" key="1">
    <citation type="journal article" date="2013" name="Science">
        <title>The Amborella genome and the evolution of flowering plants.</title>
        <authorList>
            <consortium name="Amborella Genome Project"/>
        </authorList>
    </citation>
    <scope>NUCLEOTIDE SEQUENCE [LARGE SCALE GENOMIC DNA]</scope>
</reference>
<evidence type="ECO:0000313" key="2">
    <source>
        <dbReference type="Proteomes" id="UP000017836"/>
    </source>
</evidence>
<dbReference type="HOGENOM" id="CLU_2430021_0_0_1"/>
<dbReference type="AlphaFoldDB" id="W1NU75"/>